<protein>
    <submittedName>
        <fullName evidence="2">Uncharacterized protein</fullName>
    </submittedName>
</protein>
<comment type="caution">
    <text evidence="2">The sequence shown here is derived from an EMBL/GenBank/DDBJ whole genome shotgun (WGS) entry which is preliminary data.</text>
</comment>
<dbReference type="AlphaFoldDB" id="A0A2A3K1T2"/>
<proteinExistence type="predicted"/>
<evidence type="ECO:0000313" key="2">
    <source>
        <dbReference type="EMBL" id="PBD21047.1"/>
    </source>
</evidence>
<name>A0A2A3K1T2_9RHOB</name>
<evidence type="ECO:0000256" key="1">
    <source>
        <dbReference type="SAM" id="MobiDB-lite"/>
    </source>
</evidence>
<reference evidence="2" key="1">
    <citation type="submission" date="2017-09" db="EMBL/GenBank/DDBJ databases">
        <title>Yangia sp. SAOS 153D whole genome sequencing.</title>
        <authorList>
            <person name="Verma A."/>
            <person name="Krishnamurthi S."/>
        </authorList>
    </citation>
    <scope>NUCLEOTIDE SEQUENCE [LARGE SCALE GENOMIC DNA]</scope>
    <source>
        <strain evidence="2">SAOS 153D</strain>
    </source>
</reference>
<organism evidence="2">
    <name type="scientific">Alloyangia mangrovi</name>
    <dbReference type="NCBI Taxonomy" id="1779329"/>
    <lineage>
        <taxon>Bacteria</taxon>
        <taxon>Pseudomonadati</taxon>
        <taxon>Pseudomonadota</taxon>
        <taxon>Alphaproteobacteria</taxon>
        <taxon>Rhodobacterales</taxon>
        <taxon>Roseobacteraceae</taxon>
        <taxon>Alloyangia</taxon>
    </lineage>
</organism>
<feature type="region of interest" description="Disordered" evidence="1">
    <location>
        <begin position="1"/>
        <end position="22"/>
    </location>
</feature>
<dbReference type="EMBL" id="NTHN01000011">
    <property type="protein sequence ID" value="PBD21047.1"/>
    <property type="molecule type" value="Genomic_DNA"/>
</dbReference>
<accession>A0A2A3K1T2</accession>
<sequence>MLAATPAVAFQAPITETPDPDPIPDWLNQWKAARAQWDEAPEGSADDKALWTKAEDLAQRIQEATPRTHDGAVAQLEWVIADSTEADFQYGHREVLETAVASLRGGLV</sequence>
<gene>
    <name evidence="2" type="ORF">CLG85_00635</name>
</gene>